<name>A0A2P2P9I3_RHIMU</name>
<accession>A0A2P2P9I3</accession>
<reference evidence="1" key="1">
    <citation type="submission" date="2018-02" db="EMBL/GenBank/DDBJ databases">
        <title>Rhizophora mucronata_Transcriptome.</title>
        <authorList>
            <person name="Meera S.P."/>
            <person name="Sreeshan A."/>
            <person name="Augustine A."/>
        </authorList>
    </citation>
    <scope>NUCLEOTIDE SEQUENCE</scope>
    <source>
        <tissue evidence="1">Leaf</tissue>
    </source>
</reference>
<dbReference type="AlphaFoldDB" id="A0A2P2P9I3"/>
<protein>
    <submittedName>
        <fullName evidence="1">Uncharacterized protein</fullName>
    </submittedName>
</protein>
<sequence>MPGVYIEPRILFFYPSSFLCTKYYFYSTLKLSFVSLSLPLQFSLQASAFCVFVSEPRFSFHRFPFLSFEAKPFPFVVSLSHIYTRSCIQTIDLDAIRPRS</sequence>
<dbReference type="EMBL" id="GGEC01070946">
    <property type="protein sequence ID" value="MBX51430.1"/>
    <property type="molecule type" value="Transcribed_RNA"/>
</dbReference>
<proteinExistence type="predicted"/>
<evidence type="ECO:0000313" key="1">
    <source>
        <dbReference type="EMBL" id="MBX51430.1"/>
    </source>
</evidence>
<organism evidence="1">
    <name type="scientific">Rhizophora mucronata</name>
    <name type="common">Asiatic mangrove</name>
    <dbReference type="NCBI Taxonomy" id="61149"/>
    <lineage>
        <taxon>Eukaryota</taxon>
        <taxon>Viridiplantae</taxon>
        <taxon>Streptophyta</taxon>
        <taxon>Embryophyta</taxon>
        <taxon>Tracheophyta</taxon>
        <taxon>Spermatophyta</taxon>
        <taxon>Magnoliopsida</taxon>
        <taxon>eudicotyledons</taxon>
        <taxon>Gunneridae</taxon>
        <taxon>Pentapetalae</taxon>
        <taxon>rosids</taxon>
        <taxon>fabids</taxon>
        <taxon>Malpighiales</taxon>
        <taxon>Rhizophoraceae</taxon>
        <taxon>Rhizophora</taxon>
    </lineage>
</organism>